<gene>
    <name evidence="1" type="ORF">EZS28_043231</name>
</gene>
<dbReference type="EMBL" id="SNRW01025823">
    <property type="protein sequence ID" value="KAA6361243.1"/>
    <property type="molecule type" value="Genomic_DNA"/>
</dbReference>
<name>A0A5J4TTJ5_9EUKA</name>
<reference evidence="1 2" key="1">
    <citation type="submission" date="2019-03" db="EMBL/GenBank/DDBJ databases">
        <title>Single cell metagenomics reveals metabolic interactions within the superorganism composed of flagellate Streblomastix strix and complex community of Bacteroidetes bacteria on its surface.</title>
        <authorList>
            <person name="Treitli S.C."/>
            <person name="Kolisko M."/>
            <person name="Husnik F."/>
            <person name="Keeling P."/>
            <person name="Hampl V."/>
        </authorList>
    </citation>
    <scope>NUCLEOTIDE SEQUENCE [LARGE SCALE GENOMIC DNA]</scope>
    <source>
        <strain evidence="1">ST1C</strain>
    </source>
</reference>
<organism evidence="1 2">
    <name type="scientific">Streblomastix strix</name>
    <dbReference type="NCBI Taxonomy" id="222440"/>
    <lineage>
        <taxon>Eukaryota</taxon>
        <taxon>Metamonada</taxon>
        <taxon>Preaxostyla</taxon>
        <taxon>Oxymonadida</taxon>
        <taxon>Streblomastigidae</taxon>
        <taxon>Streblomastix</taxon>
    </lineage>
</organism>
<protein>
    <submittedName>
        <fullName evidence="1">Uncharacterized protein</fullName>
    </submittedName>
</protein>
<comment type="caution">
    <text evidence="1">The sequence shown here is derived from an EMBL/GenBank/DDBJ whole genome shotgun (WGS) entry which is preliminary data.</text>
</comment>
<evidence type="ECO:0000313" key="1">
    <source>
        <dbReference type="EMBL" id="KAA6361243.1"/>
    </source>
</evidence>
<dbReference type="Proteomes" id="UP000324800">
    <property type="component" value="Unassembled WGS sequence"/>
</dbReference>
<accession>A0A5J4TTJ5</accession>
<proteinExistence type="predicted"/>
<dbReference type="AlphaFoldDB" id="A0A5J4TTJ5"/>
<sequence>MSWIHPSGIVKKIGNGIQINCEIHTSTISFEISSKYDVNTPKEYFAFYEYIPYKFLDDDMIIDFSNAETTIFENKEMILHQKPLDQSIISLSLKNNNYNTLTSLDGTRIISKYYNLVTVNEDK</sequence>
<evidence type="ECO:0000313" key="2">
    <source>
        <dbReference type="Proteomes" id="UP000324800"/>
    </source>
</evidence>